<sequence>MTNRHKFQSFKDRINDIKIDPHSKIGTRSHDYASSSFFITTIDHWREINVSANFVECLDYLEPLSGSLPSIIHNSNKIFDVLELYIRRSDHYSLQPLLEALTQFIHDLGPDFMCFYPRYLKIIIHVSTFINLNTTLPANKCATAYEWCFNSLAHAFRYLSLVLTQNLWTTFEELLPLLKNQKQLHVGRYCAEAFSYLIRKLTSQAYINFIEQLSDRLISLEMGDVFCDNLILLFSEAMKMPNKSLHTRSLLMLAPLLEKVLQMESKNKTLLQIVSRVLYEVTHQASNESGLKFTEKVFAELNKYSTIVSTHEHSFRLFYLTLVILFVDNGKKVVWNKETLRFVNEICSAFIRLDFEGVDIPESASGFALFLAVVSRNMDALVSSNLIFKIWEAMPTNYSEVLKVSILNILMDCSNARMRTLCLEKLLQQTVNGLKLDAGLKRLLLIFLRKHDSDSDLLKCVTLPKPTKRSLIKSLSEDSKVSNDIEKLAWKCEILDLTARFDSGDLERICDVLDTVLSRHNVSEAADLIGHLINLYYKCLANPTEEKCRFNMVDFINKTVLVCKESVVYINSLRQFVGSKAYISADVITFCIRNLSSSHKELRLASTEILMISCPENEPLLSQFMLIDQISLDVSNANNIRARVSEVFRQFAAMKTLTVMIQVLSHYVIGLLSNKFQPCWQAVHEGLKSITNTRFDEFMGALLLKQAHRTPQTQNGNRNECDTENVSHFSSFLRLDEHLFEDYAYRVCNLLPQNTEQLTMWLRRERQMNKKQDLFSVVIRSRLLYCLSVVPRLVKSQTEEVIELTFSMFANDSNEEWTSEDKVTILNIVSSLRLRNHADALKRIIMSTLSSKNKNLQEVALKTLFALDCLPEKYRDNLFNLLDERLFKEELMNLVGDNSSGRVHEADENVVFPVIVQILFGKIQFSGRKHARTGAKFTVATLLPNLPRRFIKMFLSQMSNRIPWQTFFLSRERKTTIFKNTKTMAGFINMLAEVYDSLGYKYKDLVAETSFPLVYVLICTQELIDSSDEETTGVNLKGLRQNAFKCLTTLDKIAGTDLNWKDLMPALYEFVLQPRMENFAAEHTEQTSSLLDFILSRVEMTNYLSFFKLDDWLPLRAVLSLLVNKNCKDDVVISILDSFISVFTKQGLMTDESVQYFAIMIEGLFNCLPQFLQDSRNKDILSRCATLLLLIVQGNFLKRDDDKLRFMSASCNALKKSSFYIKPLDKVSILLSLSIIVRSVDCEISEFSQPIWTCSTTLRFSNDNGLRNAVTTFIDSLSSKFGELASSAKILSLLNGRASYNSDTYNFDMILDGFDGLNEDFFRSNPYDFWCLFVANSLFYMDNKDESILRLNASAAIKNLVTYVSKIDSPQAKEKFKENFDYFINPAIRHGLANHNDDVRNAYLDLLGNLSLFSELLPNLNDLKCLRSENEELDFFVNMQHLQITARQRAVRDLIGRRHELSPSSVEYYIIPLLENYLLCTDEKSRNLTEDAHKTFGSLACVLPWPTFNAFLRKYINICSSNADHIKDASKVVLQLISNGSAYFEHDNSCASILSESDLDRNMLNTVIHPLKKVLSKRDDSTIIMRLPLLEACVLALLRLTNDIVKSELPSVLIGTCQVLRSKSQELRDGARKALCKAASHLGATFLPYIIRELKAALSRGSQIHVLSFTLHELLRELISNVKHGELDLCASEVINIIMEDIFGASGKEKDADGYVSKMREVKAKKSYDSMELLCSKLDLSEFDTVLNPIKTLLKQSLPLKTERMLDELLRRISQGLLKNEAANSKEMLILCYAIHVSSIQGSDEEGIRKTFQKDESHFLVNLDSAPPTIGNDHAQYTHHVQRIALELLRTITGKHKKLLSPQNMDGFIPLLSRNINSANEALTVVSMKVATTIVKLNFDAQRDTFFKEVFSKAVEFVMESPSTKAELSQVSLRYIATALRHKGCCFCTDNAVRALITKITPDLENPENQSAAFDLVRAILARRIDLAEVYDLMDRILSIMVVNHFQEIRDIARRLYFKFLLLYNQGEKRLELCFKFMIENLAYPTISGRQSVMELIHSIVLKSSSSIVDAYASSFFVGLAKVTVIDELTKCREMASALIKALFSKTSQSKHEVLRSLVISWLHNSRKDLLRRCGLVTYKIYLEQYGLEQCQSLNIAASQVIEEYLSSSISDESENSQWENIYIALDVLEFIYINHNKTPWKESLEFWNRISDCLLYPHSWVRHSSSKLFYCLLSRGAKTMEYKEPKFLQNVCYRLLRQLAAPNITEALSKLSVRNIQMIYNFCEKNAYKYCHHISEKEPENEFTFEFQTDMIEYRCLSLLRRNLSQPLKRETRIAALELTIGIAVLMSIEKLRVFAQEYMTTFKGIENADAEDGDAVEELQQRCFKIAEERLGTSEFTKMFTAATSEVSKRRARRKAERAQLLIDNPEKASERRLKKHARFREKRKHNKDDNGFYKAKKRRL</sequence>
<reference evidence="5" key="1">
    <citation type="journal article" date="2015" name="BMC Genomics">
        <title>Draft genome of a commonly misdiagnosed multidrug resistant pathogen Candida auris.</title>
        <authorList>
            <person name="Chatterjee S."/>
            <person name="Alampalli S.V."/>
            <person name="Nageshan R.K."/>
            <person name="Chettiar S.T."/>
            <person name="Joshi S."/>
            <person name="Tatu U.S."/>
        </authorList>
    </citation>
    <scope>NUCLEOTIDE SEQUENCE [LARGE SCALE GENOMIC DNA]</scope>
    <source>
        <strain evidence="5">6684</strain>
    </source>
</reference>
<dbReference type="InterPro" id="IPR046523">
    <property type="entry name" value="UTP20_dom"/>
</dbReference>
<evidence type="ECO:0000313" key="4">
    <source>
        <dbReference type="EMBL" id="KND97537.1"/>
    </source>
</evidence>
<dbReference type="Pfam" id="PF20416">
    <property type="entry name" value="UTP20"/>
    <property type="match status" value="1"/>
</dbReference>
<dbReference type="InterPro" id="IPR016024">
    <property type="entry name" value="ARM-type_fold"/>
</dbReference>
<dbReference type="SUPFAM" id="SSF48371">
    <property type="entry name" value="ARM repeat"/>
    <property type="match status" value="3"/>
</dbReference>
<dbReference type="PANTHER" id="PTHR17695">
    <property type="entry name" value="SMALL SUBUNIT PROCESSOME COMPONENT 20 HOMOLOG"/>
    <property type="match status" value="1"/>
</dbReference>
<feature type="region of interest" description="Disordered" evidence="1">
    <location>
        <begin position="2423"/>
        <end position="2463"/>
    </location>
</feature>
<dbReference type="Pfam" id="PF07539">
    <property type="entry name" value="UTP20_N"/>
    <property type="match status" value="1"/>
</dbReference>
<dbReference type="VEuPathDB" id="FungiDB:B9J08_002354"/>
<dbReference type="EMBL" id="LGST01000041">
    <property type="protein sequence ID" value="KND97537.1"/>
    <property type="molecule type" value="Genomic_DNA"/>
</dbReference>
<dbReference type="InterPro" id="IPR011430">
    <property type="entry name" value="UTP20_N"/>
</dbReference>
<evidence type="ECO:0000259" key="3">
    <source>
        <dbReference type="Pfam" id="PF20416"/>
    </source>
</evidence>
<comment type="caution">
    <text evidence="4">The sequence shown here is derived from an EMBL/GenBank/DDBJ whole genome shotgun (WGS) entry which is preliminary data.</text>
</comment>
<dbReference type="InterPro" id="IPR052575">
    <property type="entry name" value="SSU_processome_comp_20"/>
</dbReference>
<dbReference type="VEuPathDB" id="FungiDB:CJJ09_005446"/>
<feature type="compositionally biased region" description="Basic residues" evidence="1">
    <location>
        <begin position="2435"/>
        <end position="2448"/>
    </location>
</feature>
<protein>
    <submittedName>
        <fullName evidence="4">Uncharacterized protein</fullName>
    </submittedName>
</protein>
<dbReference type="VEuPathDB" id="FungiDB:CJI97_001899"/>
<name>A0A0L0NTP9_CANAR</name>
<dbReference type="PANTHER" id="PTHR17695:SF11">
    <property type="entry name" value="SMALL SUBUNIT PROCESSOME COMPONENT 20 HOMOLOG"/>
    <property type="match status" value="1"/>
</dbReference>
<dbReference type="Proteomes" id="UP000037122">
    <property type="component" value="Unassembled WGS sequence"/>
</dbReference>
<feature type="domain" description="U3 small nucleolar RNA-associated protein 20 N-terminal" evidence="2">
    <location>
        <begin position="817"/>
        <end position="1394"/>
    </location>
</feature>
<evidence type="ECO:0000256" key="1">
    <source>
        <dbReference type="SAM" id="MobiDB-lite"/>
    </source>
</evidence>
<evidence type="ECO:0000259" key="2">
    <source>
        <dbReference type="Pfam" id="PF07539"/>
    </source>
</evidence>
<feature type="domain" description="U3 small nucleolar RNA-associated protein 20" evidence="3">
    <location>
        <begin position="1579"/>
        <end position="1795"/>
    </location>
</feature>
<organism evidence="4 5">
    <name type="scientific">Candidozyma auris</name>
    <name type="common">Yeast</name>
    <name type="synonym">Candida auris</name>
    <dbReference type="NCBI Taxonomy" id="498019"/>
    <lineage>
        <taxon>Eukaryota</taxon>
        <taxon>Fungi</taxon>
        <taxon>Dikarya</taxon>
        <taxon>Ascomycota</taxon>
        <taxon>Saccharomycotina</taxon>
        <taxon>Pichiomycetes</taxon>
        <taxon>Metschnikowiaceae</taxon>
        <taxon>Candidozyma</taxon>
    </lineage>
</organism>
<proteinExistence type="predicted"/>
<evidence type="ECO:0000313" key="5">
    <source>
        <dbReference type="Proteomes" id="UP000037122"/>
    </source>
</evidence>
<dbReference type="GO" id="GO:0032040">
    <property type="term" value="C:small-subunit processome"/>
    <property type="evidence" value="ECO:0007669"/>
    <property type="project" value="TreeGrafter"/>
</dbReference>
<dbReference type="VEuPathDB" id="FungiDB:QG37_05929"/>
<gene>
    <name evidence="4" type="ORF">QG37_05929</name>
</gene>
<dbReference type="VEuPathDB" id="FungiDB:CJJ07_000960"/>
<dbReference type="GO" id="GO:0030686">
    <property type="term" value="C:90S preribosome"/>
    <property type="evidence" value="ECO:0007669"/>
    <property type="project" value="TreeGrafter"/>
</dbReference>
<accession>A0A0L0NTP9</accession>
<dbReference type="VEuPathDB" id="FungiDB:CJI96_0004915"/>